<gene>
    <name evidence="5" type="ORF">LDAN0321_LOCUS12632</name>
</gene>
<dbReference type="InterPro" id="IPR002110">
    <property type="entry name" value="Ankyrin_rpt"/>
</dbReference>
<dbReference type="Gene3D" id="1.25.40.20">
    <property type="entry name" value="Ankyrin repeat-containing domain"/>
    <property type="match status" value="1"/>
</dbReference>
<evidence type="ECO:0000256" key="2">
    <source>
        <dbReference type="ARBA" id="ARBA00023043"/>
    </source>
</evidence>
<name>A0A7S2KW69_9STRA</name>
<reference evidence="5" key="1">
    <citation type="submission" date="2021-01" db="EMBL/GenBank/DDBJ databases">
        <authorList>
            <person name="Corre E."/>
            <person name="Pelletier E."/>
            <person name="Niang G."/>
            <person name="Scheremetjew M."/>
            <person name="Finn R."/>
            <person name="Kale V."/>
            <person name="Holt S."/>
            <person name="Cochrane G."/>
            <person name="Meng A."/>
            <person name="Brown T."/>
            <person name="Cohen L."/>
        </authorList>
    </citation>
    <scope>NUCLEOTIDE SEQUENCE</scope>
    <source>
        <strain evidence="5">B650</strain>
    </source>
</reference>
<protein>
    <submittedName>
        <fullName evidence="5">Uncharacterized protein</fullName>
    </submittedName>
</protein>
<dbReference type="PROSITE" id="PS50297">
    <property type="entry name" value="ANK_REP_REGION"/>
    <property type="match status" value="1"/>
</dbReference>
<keyword evidence="2 3" id="KW-0040">ANK repeat</keyword>
<evidence type="ECO:0000313" key="5">
    <source>
        <dbReference type="EMBL" id="CAD9588640.1"/>
    </source>
</evidence>
<organism evidence="5">
    <name type="scientific">Leptocylindrus danicus</name>
    <dbReference type="NCBI Taxonomy" id="163516"/>
    <lineage>
        <taxon>Eukaryota</taxon>
        <taxon>Sar</taxon>
        <taxon>Stramenopiles</taxon>
        <taxon>Ochrophyta</taxon>
        <taxon>Bacillariophyta</taxon>
        <taxon>Coscinodiscophyceae</taxon>
        <taxon>Chaetocerotophycidae</taxon>
        <taxon>Leptocylindrales</taxon>
        <taxon>Leptocylindraceae</taxon>
        <taxon>Leptocylindrus</taxon>
    </lineage>
</organism>
<dbReference type="SMART" id="SM00248">
    <property type="entry name" value="ANK"/>
    <property type="match status" value="1"/>
</dbReference>
<feature type="repeat" description="ANK" evidence="3">
    <location>
        <begin position="440"/>
        <end position="472"/>
    </location>
</feature>
<evidence type="ECO:0000256" key="4">
    <source>
        <dbReference type="SAM" id="MobiDB-lite"/>
    </source>
</evidence>
<dbReference type="PANTHER" id="PTHR24126:SF14">
    <property type="entry name" value="ANK_REP_REGION DOMAIN-CONTAINING PROTEIN"/>
    <property type="match status" value="1"/>
</dbReference>
<dbReference type="AlphaFoldDB" id="A0A7S2KW69"/>
<proteinExistence type="predicted"/>
<feature type="region of interest" description="Disordered" evidence="4">
    <location>
        <begin position="58"/>
        <end position="105"/>
    </location>
</feature>
<dbReference type="Pfam" id="PF13637">
    <property type="entry name" value="Ank_4"/>
    <property type="match status" value="1"/>
</dbReference>
<dbReference type="PANTHER" id="PTHR24126">
    <property type="entry name" value="ANKYRIN REPEAT, PH AND SEC7 DOMAIN CONTAINING PROTEIN SECG-RELATED"/>
    <property type="match status" value="1"/>
</dbReference>
<dbReference type="PROSITE" id="PS50088">
    <property type="entry name" value="ANK_REPEAT"/>
    <property type="match status" value="1"/>
</dbReference>
<dbReference type="SUPFAM" id="SSF48403">
    <property type="entry name" value="Ankyrin repeat"/>
    <property type="match status" value="1"/>
</dbReference>
<accession>A0A7S2KW69</accession>
<dbReference type="InterPro" id="IPR036770">
    <property type="entry name" value="Ankyrin_rpt-contain_sf"/>
</dbReference>
<evidence type="ECO:0000256" key="1">
    <source>
        <dbReference type="ARBA" id="ARBA00022737"/>
    </source>
</evidence>
<sequence>MATIFTKAYQDGAYTFEFSIVNGGTADDEDEEITDLHERYDALYRIRGKILYKPDVLTRNKESSSSKSPEIGADESDVIENSSSKQDGDERSAAEGTQDQTKQAKQEVVVVGELKGNYINRNTASKYYCGFKNICFDFGGELHEISRNFFDDNGRLRYSKVDGLEEDNLEAMETEIGGFIHLYTIKLNEEHRHRDIGIKCIKNLLAWMYKLNFRDRSPFGGVTIGGSAKRNSDGEVLDSLTGRPIEFEYITTGWSICCIEASAIMPNTEHYMDHYERMHSDSLTAEDVALENGQWDIHKDATRKLRRQYARIGFQQHSRGSPYFYLLPSRMRWPPLSKEEVARSVNITDSPFGSKLSAMLPCDRKLTEYFEGWHWQYTSLGKFQTKIDRFVDDGADLSRCNGIQTFVRHVHSAGSNPVVIIEKLRILLSKGVDINDADHNGDTPLHHAAQMLDVRTVEILLAVQANPNLRNTYLGQTALDIVINSVQDTRGGKEKHSYLVDLLRHVTTNAN</sequence>
<dbReference type="EMBL" id="HBGY01019982">
    <property type="protein sequence ID" value="CAD9588640.1"/>
    <property type="molecule type" value="Transcribed_RNA"/>
</dbReference>
<keyword evidence="1" id="KW-0677">Repeat</keyword>
<evidence type="ECO:0000256" key="3">
    <source>
        <dbReference type="PROSITE-ProRule" id="PRU00023"/>
    </source>
</evidence>